<evidence type="ECO:0000313" key="1">
    <source>
        <dbReference type="EMBL" id="EQD95796.1"/>
    </source>
</evidence>
<name>T2SSU6_HELPX</name>
<reference evidence="1 2" key="1">
    <citation type="journal article" date="2013" name="Genome Announc.">
        <title>Draft Genome Sequences of Helicobacter pylori Strains Isolated from Regions of Low and High Gastric Cancer Risk in Colombia.</title>
        <authorList>
            <person name="Sheh A."/>
            <person name="Piazuelo M.B."/>
            <person name="Wilson K.T."/>
            <person name="Correa P."/>
            <person name="Fox J.G."/>
        </authorList>
    </citation>
    <scope>NUCLEOTIDE SEQUENCE [LARGE SCALE GENOMIC DNA]</scope>
    <source>
        <strain evidence="1 2">PZ5080</strain>
    </source>
</reference>
<dbReference type="AlphaFoldDB" id="T2SSU6"/>
<sequence>MLPIVTTKKPKSLNSKDFKKAVVFQEIALT</sequence>
<organism evidence="1 2">
    <name type="scientific">Helicobacter pylori PZ5080</name>
    <dbReference type="NCBI Taxonomy" id="1337394"/>
    <lineage>
        <taxon>Bacteria</taxon>
        <taxon>Pseudomonadati</taxon>
        <taxon>Campylobacterota</taxon>
        <taxon>Epsilonproteobacteria</taxon>
        <taxon>Campylobacterales</taxon>
        <taxon>Helicobacteraceae</taxon>
        <taxon>Helicobacter</taxon>
    </lineage>
</organism>
<proteinExistence type="predicted"/>
<dbReference type="EMBL" id="ASYV01000015">
    <property type="protein sequence ID" value="EQD95796.1"/>
    <property type="molecule type" value="Genomic_DNA"/>
</dbReference>
<accession>T2SSU6</accession>
<comment type="caution">
    <text evidence="1">The sequence shown here is derived from an EMBL/GenBank/DDBJ whole genome shotgun (WGS) entry which is preliminary data.</text>
</comment>
<protein>
    <submittedName>
        <fullName evidence="1">Uncharacterized protein</fullName>
    </submittedName>
</protein>
<evidence type="ECO:0000313" key="2">
    <source>
        <dbReference type="Proteomes" id="UP000015663"/>
    </source>
</evidence>
<dbReference type="Proteomes" id="UP000015663">
    <property type="component" value="Unassembled WGS sequence"/>
</dbReference>
<gene>
    <name evidence="1" type="ORF">L934_07550</name>
</gene>